<dbReference type="EMBL" id="AP025637">
    <property type="protein sequence ID" value="BDG74715.1"/>
    <property type="molecule type" value="Genomic_DNA"/>
</dbReference>
<feature type="domain" description="Predicted 3'-5' exonuclease PolB-like" evidence="1">
    <location>
        <begin position="52"/>
        <end position="257"/>
    </location>
</feature>
<protein>
    <recommendedName>
        <fullName evidence="1">Predicted 3'-5' exonuclease PolB-like domain-containing protein</fullName>
    </recommendedName>
</protein>
<proteinExistence type="predicted"/>
<dbReference type="InterPro" id="IPR019288">
    <property type="entry name" value="3'-5'_exonuclease_PolB-like"/>
</dbReference>
<evidence type="ECO:0000259" key="1">
    <source>
        <dbReference type="Pfam" id="PF10108"/>
    </source>
</evidence>
<dbReference type="Pfam" id="PF10108">
    <property type="entry name" value="DNA_pol_B_exo2"/>
    <property type="match status" value="1"/>
</dbReference>
<evidence type="ECO:0000313" key="2">
    <source>
        <dbReference type="EMBL" id="BDG74715.1"/>
    </source>
</evidence>
<dbReference type="Gene3D" id="3.30.420.10">
    <property type="entry name" value="Ribonuclease H-like superfamily/Ribonuclease H"/>
    <property type="match status" value="1"/>
</dbReference>
<gene>
    <name evidence="2" type="ORF">Rmf_46440</name>
</gene>
<reference evidence="2 3" key="1">
    <citation type="journal article" date="2016" name="Microbes Environ.">
        <title>Phylogenetically diverse aerobic anoxygenic phototrophic bacteria isolated from epilithic biofilms in Tama river, Japan.</title>
        <authorList>
            <person name="Hirose S."/>
            <person name="Matsuura K."/>
            <person name="Haruta S."/>
        </authorList>
    </citation>
    <scope>NUCLEOTIDE SEQUENCE [LARGE SCALE GENOMIC DNA]</scope>
    <source>
        <strain evidence="2 3">S08</strain>
    </source>
</reference>
<dbReference type="SUPFAM" id="SSF53098">
    <property type="entry name" value="Ribonuclease H-like"/>
    <property type="match status" value="1"/>
</dbReference>
<dbReference type="InterPro" id="IPR036397">
    <property type="entry name" value="RNaseH_sf"/>
</dbReference>
<dbReference type="Proteomes" id="UP000831327">
    <property type="component" value="Chromosome"/>
</dbReference>
<sequence length="268" mass="28498">MDRVVVFDIETVPDLVAGRALMGAEADGLPDALLRERLGARYARDGQDPATAFLKPPLHAVACLALLVADREGHDEPWRVRRLAARHTGDTAEAEILALFERTVAARPAPILAGFNTSGFDLPVLRYRAIATGVAMPALNGANGRNYGYRYGADHIDLADRLSGFRASPMPSLAEAAALVGLTAKAGMHGADVEPAMAAGRGDEVAIYCETDVCATWLVLLRFWQALGAIGPDAARGSFRAFAEFLEEHRAEPDFAQHAEVAAALAVG</sequence>
<evidence type="ECO:0000313" key="3">
    <source>
        <dbReference type="Proteomes" id="UP000831327"/>
    </source>
</evidence>
<keyword evidence="3" id="KW-1185">Reference proteome</keyword>
<dbReference type="InterPro" id="IPR012337">
    <property type="entry name" value="RNaseH-like_sf"/>
</dbReference>
<dbReference type="RefSeq" id="WP_244408884.1">
    <property type="nucleotide sequence ID" value="NZ_AP025637.1"/>
</dbReference>
<name>A0ABN6P860_9PROT</name>
<dbReference type="CDD" id="cd05782">
    <property type="entry name" value="DNA_polB_like1_exo"/>
    <property type="match status" value="1"/>
</dbReference>
<organism evidence="2 3">
    <name type="scientific">Roseomonas fluvialis</name>
    <dbReference type="NCBI Taxonomy" id="1750527"/>
    <lineage>
        <taxon>Bacteria</taxon>
        <taxon>Pseudomonadati</taxon>
        <taxon>Pseudomonadota</taxon>
        <taxon>Alphaproteobacteria</taxon>
        <taxon>Acetobacterales</taxon>
        <taxon>Roseomonadaceae</taxon>
        <taxon>Roseomonas</taxon>
    </lineage>
</organism>
<accession>A0ABN6P860</accession>